<dbReference type="PANTHER" id="PTHR10721:SF1">
    <property type="entry name" value="MITOCHONDRIAL IMPORT INNER MEMBRANE TRANSLOCASE SUBUNIT TIM44"/>
    <property type="match status" value="1"/>
</dbReference>
<evidence type="ECO:0000313" key="9">
    <source>
        <dbReference type="Proteomes" id="UP000554286"/>
    </source>
</evidence>
<dbReference type="SUPFAM" id="SSF54427">
    <property type="entry name" value="NTF2-like"/>
    <property type="match status" value="1"/>
</dbReference>
<dbReference type="GO" id="GO:0051087">
    <property type="term" value="F:protein-folding chaperone binding"/>
    <property type="evidence" value="ECO:0007669"/>
    <property type="project" value="TreeGrafter"/>
</dbReference>
<evidence type="ECO:0000256" key="6">
    <source>
        <dbReference type="SAM" id="Phobius"/>
    </source>
</evidence>
<dbReference type="InterPro" id="IPR032710">
    <property type="entry name" value="NTF2-like_dom_sf"/>
</dbReference>
<name>A0A7W6W980_9PROT</name>
<sequence length="239" mass="26254">MDDSFQFIDIIFFAMIAAFLVLRLRSVLGRRTGNEKPREPGVGGRLGRMGRPEEDKVIDLPGRRRPEGVADEDDRRVDAPARVRGRASAVSGMDAVMRVDPDFETESFLAGARGAFEMIVAAFANGDKETLQPLLADSVFRNFAAAIDEREAAGETMETELLGIKSIALEDGRVEDHVAHVTVAFVTEQINVVRDRDGAVVDGDPDHIAKVTDLWTFARDTTSADPNWLLVATRTPEDD</sequence>
<evidence type="ECO:0000256" key="1">
    <source>
        <dbReference type="ARBA" id="ARBA00004370"/>
    </source>
</evidence>
<dbReference type="InterPro" id="IPR007379">
    <property type="entry name" value="Tim44-like_dom"/>
</dbReference>
<evidence type="ECO:0000256" key="4">
    <source>
        <dbReference type="ARBA" id="ARBA00023136"/>
    </source>
</evidence>
<dbReference type="PANTHER" id="PTHR10721">
    <property type="entry name" value="MITOCHONDRIAL IMPORT INNER MEMBRANE TRANSLOCASE SUBUNIT TIM44"/>
    <property type="match status" value="1"/>
</dbReference>
<evidence type="ECO:0000256" key="3">
    <source>
        <dbReference type="ARBA" id="ARBA00022946"/>
    </source>
</evidence>
<dbReference type="RefSeq" id="WP_184042797.1">
    <property type="nucleotide sequence ID" value="NZ_JACIGK010000004.1"/>
</dbReference>
<dbReference type="GO" id="GO:0030150">
    <property type="term" value="P:protein import into mitochondrial matrix"/>
    <property type="evidence" value="ECO:0007669"/>
    <property type="project" value="TreeGrafter"/>
</dbReference>
<evidence type="ECO:0000256" key="2">
    <source>
        <dbReference type="ARBA" id="ARBA00009597"/>
    </source>
</evidence>
<comment type="similarity">
    <text evidence="2">Belongs to the Tim44 family.</text>
</comment>
<evidence type="ECO:0000259" key="7">
    <source>
        <dbReference type="SMART" id="SM00978"/>
    </source>
</evidence>
<feature type="region of interest" description="Disordered" evidence="5">
    <location>
        <begin position="32"/>
        <end position="54"/>
    </location>
</feature>
<comment type="subcellular location">
    <subcellularLocation>
        <location evidence="1">Membrane</location>
    </subcellularLocation>
</comment>
<dbReference type="GO" id="GO:0016020">
    <property type="term" value="C:membrane"/>
    <property type="evidence" value="ECO:0007669"/>
    <property type="project" value="UniProtKB-SubCell"/>
</dbReference>
<reference evidence="8 9" key="1">
    <citation type="submission" date="2020-08" db="EMBL/GenBank/DDBJ databases">
        <title>Genome sequencing of Purple Non-Sulfur Bacteria from various extreme environments.</title>
        <authorList>
            <person name="Mayer M."/>
        </authorList>
    </citation>
    <scope>NUCLEOTIDE SEQUENCE [LARGE SCALE GENOMIC DNA]</scope>
    <source>
        <strain evidence="8 9">JA131</strain>
    </source>
</reference>
<dbReference type="PIRSF" id="PIRSF031890">
    <property type="entry name" value="UCP031890_transporter_Tim44"/>
    <property type="match status" value="1"/>
</dbReference>
<keyword evidence="3" id="KW-0809">Transit peptide</keyword>
<keyword evidence="4 6" id="KW-0472">Membrane</keyword>
<dbReference type="Pfam" id="PF04280">
    <property type="entry name" value="Tim44"/>
    <property type="match status" value="1"/>
</dbReference>
<feature type="transmembrane region" description="Helical" evidence="6">
    <location>
        <begin position="6"/>
        <end position="24"/>
    </location>
</feature>
<dbReference type="NCBIfam" id="NF033779">
    <property type="entry name" value="Tim44_TimA_adap"/>
    <property type="match status" value="1"/>
</dbReference>
<organism evidence="8 9">
    <name type="scientific">Roseospira visakhapatnamensis</name>
    <dbReference type="NCBI Taxonomy" id="390880"/>
    <lineage>
        <taxon>Bacteria</taxon>
        <taxon>Pseudomonadati</taxon>
        <taxon>Pseudomonadota</taxon>
        <taxon>Alphaproteobacteria</taxon>
        <taxon>Rhodospirillales</taxon>
        <taxon>Rhodospirillaceae</taxon>
        <taxon>Roseospira</taxon>
    </lineage>
</organism>
<dbReference type="Proteomes" id="UP000554286">
    <property type="component" value="Unassembled WGS sequence"/>
</dbReference>
<keyword evidence="6" id="KW-1133">Transmembrane helix</keyword>
<dbReference type="InterPro" id="IPR016985">
    <property type="entry name" value="UCP031890_Tim44-rel"/>
</dbReference>
<feature type="domain" description="Tim44-like" evidence="7">
    <location>
        <begin position="89"/>
        <end position="235"/>
    </location>
</feature>
<proteinExistence type="inferred from homology"/>
<keyword evidence="6" id="KW-0812">Transmembrane</keyword>
<dbReference type="AlphaFoldDB" id="A0A7W6W980"/>
<dbReference type="Gene3D" id="3.10.450.240">
    <property type="match status" value="1"/>
</dbReference>
<evidence type="ECO:0000313" key="8">
    <source>
        <dbReference type="EMBL" id="MBB4265172.1"/>
    </source>
</evidence>
<dbReference type="EMBL" id="JACIGK010000004">
    <property type="protein sequence ID" value="MBB4265172.1"/>
    <property type="molecule type" value="Genomic_DNA"/>
</dbReference>
<comment type="caution">
    <text evidence="8">The sequence shown here is derived from an EMBL/GenBank/DDBJ whole genome shotgun (WGS) entry which is preliminary data.</text>
</comment>
<dbReference type="InterPro" id="IPR039544">
    <property type="entry name" value="Tim44-like"/>
</dbReference>
<gene>
    <name evidence="8" type="ORF">GGD89_000787</name>
</gene>
<keyword evidence="9" id="KW-1185">Reference proteome</keyword>
<accession>A0A7W6W980</accession>
<protein>
    <submittedName>
        <fullName evidence="8">Putative lipid-binding transport protein (Tim44 family)</fullName>
    </submittedName>
</protein>
<dbReference type="SMART" id="SM00978">
    <property type="entry name" value="Tim44"/>
    <property type="match status" value="1"/>
</dbReference>
<evidence type="ECO:0000256" key="5">
    <source>
        <dbReference type="SAM" id="MobiDB-lite"/>
    </source>
</evidence>